<dbReference type="GeneTree" id="ENSGT00390000014835"/>
<dbReference type="PANTHER" id="PTHR17503:SF0">
    <property type="entry name" value="SYNCOLLIN"/>
    <property type="match status" value="1"/>
</dbReference>
<reference evidence="2" key="2">
    <citation type="submission" date="2014-03" db="EMBL/GenBank/DDBJ databases">
        <authorList>
            <person name="Genoscope - CEA"/>
        </authorList>
    </citation>
    <scope>NUCLEOTIDE SEQUENCE</scope>
</reference>
<dbReference type="KEGG" id="omy:110510038"/>
<accession>A0A060XG40</accession>
<evidence type="ECO:0000313" key="3">
    <source>
        <dbReference type="Ensembl" id="ENSOMYP00000086228.1"/>
    </source>
</evidence>
<keyword evidence="1" id="KW-0732">Signal</keyword>
<reference evidence="2" key="1">
    <citation type="journal article" date="2014" name="Nat. Commun.">
        <title>The rainbow trout genome provides novel insights into evolution after whole-genome duplication in vertebrates.</title>
        <authorList>
            <person name="Berthelot C."/>
            <person name="Brunet F."/>
            <person name="Chalopin D."/>
            <person name="Juanchich A."/>
            <person name="Bernard M."/>
            <person name="Noel B."/>
            <person name="Bento P."/>
            <person name="Da Silva C."/>
            <person name="Labadie K."/>
            <person name="Alberti A."/>
            <person name="Aury J.M."/>
            <person name="Louis A."/>
            <person name="Dehais P."/>
            <person name="Bardou P."/>
            <person name="Montfort J."/>
            <person name="Klopp C."/>
            <person name="Cabau C."/>
            <person name="Gaspin C."/>
            <person name="Thorgaard G.H."/>
            <person name="Boussaha M."/>
            <person name="Quillet E."/>
            <person name="Guyomard R."/>
            <person name="Galiana D."/>
            <person name="Bobe J."/>
            <person name="Volff J.N."/>
            <person name="Genet C."/>
            <person name="Wincker P."/>
            <person name="Jaillon O."/>
            <person name="Roest Crollius H."/>
            <person name="Guiguen Y."/>
        </authorList>
    </citation>
    <scope>NUCLEOTIDE SEQUENCE [LARGE SCALE GENOMIC DNA]</scope>
</reference>
<dbReference type="PaxDb" id="8022-A0A060XG40"/>
<keyword evidence="5" id="KW-1185">Reference proteome</keyword>
<sequence length="131" mass="14906">MKVMIALLLSTLCFEVLNAQCPEANALKDADGVKLCARMFEDSHYYYEQSCGGEYLDAYPGEDVPIIPWRWNNRISSLVVSRGCSLTVWKYTKKRGSKSKFGAGIKYRLKETMQGLFGDWENDISGYYCVC</sequence>
<dbReference type="STRING" id="8022.A0A060XG40"/>
<feature type="signal peptide" evidence="1">
    <location>
        <begin position="1"/>
        <end position="19"/>
    </location>
</feature>
<organism evidence="2 4">
    <name type="scientific">Oncorhynchus mykiss</name>
    <name type="common">Rainbow trout</name>
    <name type="synonym">Salmo gairdneri</name>
    <dbReference type="NCBI Taxonomy" id="8022"/>
    <lineage>
        <taxon>Eukaryota</taxon>
        <taxon>Metazoa</taxon>
        <taxon>Chordata</taxon>
        <taxon>Craniata</taxon>
        <taxon>Vertebrata</taxon>
        <taxon>Euteleostomi</taxon>
        <taxon>Actinopterygii</taxon>
        <taxon>Neopterygii</taxon>
        <taxon>Teleostei</taxon>
        <taxon>Protacanthopterygii</taxon>
        <taxon>Salmoniformes</taxon>
        <taxon>Salmonidae</taxon>
        <taxon>Salmoninae</taxon>
        <taxon>Oncorhynchus</taxon>
    </lineage>
</organism>
<feature type="chain" id="PRO_5044538021" evidence="1">
    <location>
        <begin position="20"/>
        <end position="131"/>
    </location>
</feature>
<dbReference type="EMBL" id="FR905301">
    <property type="protein sequence ID" value="CDQ78197.1"/>
    <property type="molecule type" value="Genomic_DNA"/>
</dbReference>
<dbReference type="Ensembl" id="ENSOMYT00000093969.2">
    <property type="protein sequence ID" value="ENSOMYP00000086228.1"/>
    <property type="gene ID" value="ENSOMYG00000039942.2"/>
</dbReference>
<dbReference type="OrthoDB" id="9947298at2759"/>
<dbReference type="Proteomes" id="UP000193380">
    <property type="component" value="Unassembled WGS sequence"/>
</dbReference>
<dbReference type="PANTHER" id="PTHR17503">
    <property type="entry name" value="SYNCOLLIN"/>
    <property type="match status" value="1"/>
</dbReference>
<dbReference type="GO" id="GO:0030667">
    <property type="term" value="C:secretory granule membrane"/>
    <property type="evidence" value="ECO:0007669"/>
    <property type="project" value="InterPro"/>
</dbReference>
<name>A0A060XG40_ONCMY</name>
<dbReference type="Gene3D" id="2.60.20.10">
    <property type="entry name" value="Crystallins"/>
    <property type="match status" value="1"/>
</dbReference>
<dbReference type="Pfam" id="PF15138">
    <property type="entry name" value="Syncollin"/>
    <property type="match status" value="1"/>
</dbReference>
<protein>
    <submittedName>
        <fullName evidence="3">Syncollin, tandem duplicate 2</fullName>
    </submittedName>
</protein>
<gene>
    <name evidence="2" type="ORF">GSONMT00034810001</name>
</gene>
<evidence type="ECO:0000313" key="5">
    <source>
        <dbReference type="Proteomes" id="UP000694395"/>
    </source>
</evidence>
<dbReference type="AlphaFoldDB" id="A0A060XG40"/>
<evidence type="ECO:0000256" key="1">
    <source>
        <dbReference type="SAM" id="SignalP"/>
    </source>
</evidence>
<dbReference type="InterPro" id="IPR028137">
    <property type="entry name" value="Syncollin"/>
</dbReference>
<dbReference type="GO" id="GO:0006887">
    <property type="term" value="P:exocytosis"/>
    <property type="evidence" value="ECO:0007669"/>
    <property type="project" value="InterPro"/>
</dbReference>
<evidence type="ECO:0000313" key="2">
    <source>
        <dbReference type="EMBL" id="CDQ78197.1"/>
    </source>
</evidence>
<proteinExistence type="predicted"/>
<reference evidence="3" key="4">
    <citation type="submission" date="2025-05" db="UniProtKB">
        <authorList>
            <consortium name="Ensembl"/>
        </authorList>
    </citation>
    <scope>IDENTIFICATION</scope>
</reference>
<reference evidence="3 5" key="3">
    <citation type="submission" date="2020-07" db="EMBL/GenBank/DDBJ databases">
        <title>A long reads based de novo assembly of the rainbow trout Arlee double haploid line genome.</title>
        <authorList>
            <person name="Gao G."/>
            <person name="Palti Y."/>
        </authorList>
    </citation>
    <scope>NUCLEOTIDE SEQUENCE [LARGE SCALE GENOMIC DNA]</scope>
</reference>
<dbReference type="Proteomes" id="UP000694395">
    <property type="component" value="Chromosome Y"/>
</dbReference>
<evidence type="ECO:0000313" key="4">
    <source>
        <dbReference type="Proteomes" id="UP000193380"/>
    </source>
</evidence>